<evidence type="ECO:0000313" key="2">
    <source>
        <dbReference type="EMBL" id="CAH1268516.1"/>
    </source>
</evidence>
<keyword evidence="3" id="KW-1185">Reference proteome</keyword>
<feature type="compositionally biased region" description="Polar residues" evidence="1">
    <location>
        <begin position="32"/>
        <end position="44"/>
    </location>
</feature>
<evidence type="ECO:0000313" key="3">
    <source>
        <dbReference type="Proteomes" id="UP000838412"/>
    </source>
</evidence>
<proteinExistence type="predicted"/>
<dbReference type="AlphaFoldDB" id="A0A8K0EZ49"/>
<gene>
    <name evidence="2" type="primary">Hypp3897</name>
    <name evidence="2" type="ORF">BLAG_LOCUS21434</name>
</gene>
<organism evidence="2 3">
    <name type="scientific">Branchiostoma lanceolatum</name>
    <name type="common">Common lancelet</name>
    <name type="synonym">Amphioxus lanceolatum</name>
    <dbReference type="NCBI Taxonomy" id="7740"/>
    <lineage>
        <taxon>Eukaryota</taxon>
        <taxon>Metazoa</taxon>
        <taxon>Chordata</taxon>
        <taxon>Cephalochordata</taxon>
        <taxon>Leptocardii</taxon>
        <taxon>Amphioxiformes</taxon>
        <taxon>Branchiostomatidae</taxon>
        <taxon>Branchiostoma</taxon>
    </lineage>
</organism>
<feature type="compositionally biased region" description="Low complexity" evidence="1">
    <location>
        <begin position="18"/>
        <end position="28"/>
    </location>
</feature>
<evidence type="ECO:0000256" key="1">
    <source>
        <dbReference type="SAM" id="MobiDB-lite"/>
    </source>
</evidence>
<sequence>MTRKALATTAPKDDSTNTDDTANSGNNDPETTHSASGPNEQENMPENVYEDPESLMAIASCMPKTSDSHGPDDQTCPSRGAEGPDCAPKAVSVQKPMTVHELVNIVYGKGGEEVAASSQYINGDDHQEAAAAAYRENDSEKESVHDKSHVIYENTDKDITMHGSAASHVSYENTNNTNGDEAVLYASAQLIYGNEDENAVSAASQSIYRNDNEKPESLVSQIIYGNDNEKAESAASQSIYNNDCEKPESLASQMIYGAGDEKTEAAASCLIYENND</sequence>
<dbReference type="Proteomes" id="UP000838412">
    <property type="component" value="Chromosome 6"/>
</dbReference>
<name>A0A8K0EZ49_BRALA</name>
<accession>A0A8K0EZ49</accession>
<feature type="region of interest" description="Disordered" evidence="1">
    <location>
        <begin position="1"/>
        <end position="92"/>
    </location>
</feature>
<protein>
    <submittedName>
        <fullName evidence="2">Hypp3897 protein</fullName>
    </submittedName>
</protein>
<dbReference type="EMBL" id="OV696691">
    <property type="protein sequence ID" value="CAH1268516.1"/>
    <property type="molecule type" value="Genomic_DNA"/>
</dbReference>
<reference evidence="2" key="1">
    <citation type="submission" date="2022-01" db="EMBL/GenBank/DDBJ databases">
        <authorList>
            <person name="Braso-Vives M."/>
        </authorList>
    </citation>
    <scope>NUCLEOTIDE SEQUENCE</scope>
</reference>